<name>A0A0E9SH85_ANGAN</name>
<organism evidence="1">
    <name type="scientific">Anguilla anguilla</name>
    <name type="common">European freshwater eel</name>
    <name type="synonym">Muraena anguilla</name>
    <dbReference type="NCBI Taxonomy" id="7936"/>
    <lineage>
        <taxon>Eukaryota</taxon>
        <taxon>Metazoa</taxon>
        <taxon>Chordata</taxon>
        <taxon>Craniata</taxon>
        <taxon>Vertebrata</taxon>
        <taxon>Euteleostomi</taxon>
        <taxon>Actinopterygii</taxon>
        <taxon>Neopterygii</taxon>
        <taxon>Teleostei</taxon>
        <taxon>Anguilliformes</taxon>
        <taxon>Anguillidae</taxon>
        <taxon>Anguilla</taxon>
    </lineage>
</organism>
<reference evidence="1" key="1">
    <citation type="submission" date="2014-11" db="EMBL/GenBank/DDBJ databases">
        <authorList>
            <person name="Amaro Gonzalez C."/>
        </authorList>
    </citation>
    <scope>NUCLEOTIDE SEQUENCE</scope>
</reference>
<sequence length="24" mass="2678">MQCRICQLFSSGCLYSKMHPSNSG</sequence>
<dbReference type="EMBL" id="GBXM01067950">
    <property type="protein sequence ID" value="JAH40627.1"/>
    <property type="molecule type" value="Transcribed_RNA"/>
</dbReference>
<evidence type="ECO:0000313" key="1">
    <source>
        <dbReference type="EMBL" id="JAH40627.1"/>
    </source>
</evidence>
<protein>
    <submittedName>
        <fullName evidence="1">Uncharacterized protein</fullName>
    </submittedName>
</protein>
<accession>A0A0E9SH85</accession>
<reference evidence="1" key="2">
    <citation type="journal article" date="2015" name="Fish Shellfish Immunol.">
        <title>Early steps in the European eel (Anguilla anguilla)-Vibrio vulnificus interaction in the gills: Role of the RtxA13 toxin.</title>
        <authorList>
            <person name="Callol A."/>
            <person name="Pajuelo D."/>
            <person name="Ebbesson L."/>
            <person name="Teles M."/>
            <person name="MacKenzie S."/>
            <person name="Amaro C."/>
        </authorList>
    </citation>
    <scope>NUCLEOTIDE SEQUENCE</scope>
</reference>
<dbReference type="AlphaFoldDB" id="A0A0E9SH85"/>
<proteinExistence type="predicted"/>